<feature type="compositionally biased region" description="Polar residues" evidence="1">
    <location>
        <begin position="10"/>
        <end position="28"/>
    </location>
</feature>
<dbReference type="InParanoid" id="B4MNQ8"/>
<feature type="compositionally biased region" description="Gly residues" evidence="1">
    <location>
        <begin position="41"/>
        <end position="54"/>
    </location>
</feature>
<accession>B4MNQ8</accession>
<name>B4MNQ8_DROWI</name>
<dbReference type="AlphaFoldDB" id="B4MNQ8"/>
<evidence type="ECO:0000256" key="1">
    <source>
        <dbReference type="SAM" id="MobiDB-lite"/>
    </source>
</evidence>
<proteinExistence type="predicted"/>
<dbReference type="EMBL" id="CH963848">
    <property type="protein sequence ID" value="EDW73747.1"/>
    <property type="molecule type" value="Genomic_DNA"/>
</dbReference>
<gene>
    <name evidence="2" type="primary">Dwil\GK19528</name>
    <name evidence="2" type="ORF">Dwil_GK19528</name>
</gene>
<evidence type="ECO:0000313" key="2">
    <source>
        <dbReference type="EMBL" id="EDW73747.1"/>
    </source>
</evidence>
<feature type="region of interest" description="Disordered" evidence="1">
    <location>
        <begin position="158"/>
        <end position="177"/>
    </location>
</feature>
<dbReference type="KEGG" id="dwi:6639748"/>
<sequence>MKAAAGRAITSGSASARMTAPPLSSHSTGGRKRQSMASAHGGAGDGGADVGGGVWKATGGRRLGGSESHGTTTTPRLEQPTIASALRAASNREAIKQQRERAAAAVSANLNKPVKVATRARTGGGGGLVGVAAGATAAAAKRQRDLTSKQATRARLWAPKKASGNAPSTGGGISHMRKDNNKLKEVKSLGTLNVINDHPAIISKEEHLLEMAIQTNEAEILDHNLLSGNIRILTPSPHVVTEIDKCRREAKTKADRQTIRRFTPHEQEEEEHLDKLKEFMDRNAVTKRTPKKPPPVTYGTYDHQFSNVFKSMDDFFRSEVPKSESITNIKERIKRKEVELMSLFDNMDNMADKSDVEY</sequence>
<organism evidence="2 3">
    <name type="scientific">Drosophila willistoni</name>
    <name type="common">Fruit fly</name>
    <dbReference type="NCBI Taxonomy" id="7260"/>
    <lineage>
        <taxon>Eukaryota</taxon>
        <taxon>Metazoa</taxon>
        <taxon>Ecdysozoa</taxon>
        <taxon>Arthropoda</taxon>
        <taxon>Hexapoda</taxon>
        <taxon>Insecta</taxon>
        <taxon>Pterygota</taxon>
        <taxon>Neoptera</taxon>
        <taxon>Endopterygota</taxon>
        <taxon>Diptera</taxon>
        <taxon>Brachycera</taxon>
        <taxon>Muscomorpha</taxon>
        <taxon>Ephydroidea</taxon>
        <taxon>Drosophilidae</taxon>
        <taxon>Drosophila</taxon>
        <taxon>Sophophora</taxon>
    </lineage>
</organism>
<dbReference type="PhylomeDB" id="B4MNQ8"/>
<feature type="region of interest" description="Disordered" evidence="1">
    <location>
        <begin position="1"/>
        <end position="81"/>
    </location>
</feature>
<reference evidence="2 3" key="1">
    <citation type="journal article" date="2007" name="Nature">
        <title>Evolution of genes and genomes on the Drosophila phylogeny.</title>
        <authorList>
            <consortium name="Drosophila 12 Genomes Consortium"/>
            <person name="Clark A.G."/>
            <person name="Eisen M.B."/>
            <person name="Smith D.R."/>
            <person name="Bergman C.M."/>
            <person name="Oliver B."/>
            <person name="Markow T.A."/>
            <person name="Kaufman T.C."/>
            <person name="Kellis M."/>
            <person name="Gelbart W."/>
            <person name="Iyer V.N."/>
            <person name="Pollard D.A."/>
            <person name="Sackton T.B."/>
            <person name="Larracuente A.M."/>
            <person name="Singh N.D."/>
            <person name="Abad J.P."/>
            <person name="Abt D.N."/>
            <person name="Adryan B."/>
            <person name="Aguade M."/>
            <person name="Akashi H."/>
            <person name="Anderson W.W."/>
            <person name="Aquadro C.F."/>
            <person name="Ardell D.H."/>
            <person name="Arguello R."/>
            <person name="Artieri C.G."/>
            <person name="Barbash D.A."/>
            <person name="Barker D."/>
            <person name="Barsanti P."/>
            <person name="Batterham P."/>
            <person name="Batzoglou S."/>
            <person name="Begun D."/>
            <person name="Bhutkar A."/>
            <person name="Blanco E."/>
            <person name="Bosak S.A."/>
            <person name="Bradley R.K."/>
            <person name="Brand A.D."/>
            <person name="Brent M.R."/>
            <person name="Brooks A.N."/>
            <person name="Brown R.H."/>
            <person name="Butlin R.K."/>
            <person name="Caggese C."/>
            <person name="Calvi B.R."/>
            <person name="Bernardo de Carvalho A."/>
            <person name="Caspi A."/>
            <person name="Castrezana S."/>
            <person name="Celniker S.E."/>
            <person name="Chang J.L."/>
            <person name="Chapple C."/>
            <person name="Chatterji S."/>
            <person name="Chinwalla A."/>
            <person name="Civetta A."/>
            <person name="Clifton S.W."/>
            <person name="Comeron J.M."/>
            <person name="Costello J.C."/>
            <person name="Coyne J.A."/>
            <person name="Daub J."/>
            <person name="David R.G."/>
            <person name="Delcher A.L."/>
            <person name="Delehaunty K."/>
            <person name="Do C.B."/>
            <person name="Ebling H."/>
            <person name="Edwards K."/>
            <person name="Eickbush T."/>
            <person name="Evans J.D."/>
            <person name="Filipski A."/>
            <person name="Findeiss S."/>
            <person name="Freyhult E."/>
            <person name="Fulton L."/>
            <person name="Fulton R."/>
            <person name="Garcia A.C."/>
            <person name="Gardiner A."/>
            <person name="Garfield D.A."/>
            <person name="Garvin B.E."/>
            <person name="Gibson G."/>
            <person name="Gilbert D."/>
            <person name="Gnerre S."/>
            <person name="Godfrey J."/>
            <person name="Good R."/>
            <person name="Gotea V."/>
            <person name="Gravely B."/>
            <person name="Greenberg A.J."/>
            <person name="Griffiths-Jones S."/>
            <person name="Gross S."/>
            <person name="Guigo R."/>
            <person name="Gustafson E.A."/>
            <person name="Haerty W."/>
            <person name="Hahn M.W."/>
            <person name="Halligan D.L."/>
            <person name="Halpern A.L."/>
            <person name="Halter G.M."/>
            <person name="Han M.V."/>
            <person name="Heger A."/>
            <person name="Hillier L."/>
            <person name="Hinrichs A.S."/>
            <person name="Holmes I."/>
            <person name="Hoskins R.A."/>
            <person name="Hubisz M.J."/>
            <person name="Hultmark D."/>
            <person name="Huntley M.A."/>
            <person name="Jaffe D.B."/>
            <person name="Jagadeeshan S."/>
            <person name="Jeck W.R."/>
            <person name="Johnson J."/>
            <person name="Jones C.D."/>
            <person name="Jordan W.C."/>
            <person name="Karpen G.H."/>
            <person name="Kataoka E."/>
            <person name="Keightley P.D."/>
            <person name="Kheradpour P."/>
            <person name="Kirkness E.F."/>
            <person name="Koerich L.B."/>
            <person name="Kristiansen K."/>
            <person name="Kudrna D."/>
            <person name="Kulathinal R.J."/>
            <person name="Kumar S."/>
            <person name="Kwok R."/>
            <person name="Lander E."/>
            <person name="Langley C.H."/>
            <person name="Lapoint R."/>
            <person name="Lazzaro B.P."/>
            <person name="Lee S.J."/>
            <person name="Levesque L."/>
            <person name="Li R."/>
            <person name="Lin C.F."/>
            <person name="Lin M.F."/>
            <person name="Lindblad-Toh K."/>
            <person name="Llopart A."/>
            <person name="Long M."/>
            <person name="Low L."/>
            <person name="Lozovsky E."/>
            <person name="Lu J."/>
            <person name="Luo M."/>
            <person name="Machado C.A."/>
            <person name="Makalowski W."/>
            <person name="Marzo M."/>
            <person name="Matsuda M."/>
            <person name="Matzkin L."/>
            <person name="McAllister B."/>
            <person name="McBride C.S."/>
            <person name="McKernan B."/>
            <person name="McKernan K."/>
            <person name="Mendez-Lago M."/>
            <person name="Minx P."/>
            <person name="Mollenhauer M.U."/>
            <person name="Montooth K."/>
            <person name="Mount S.M."/>
            <person name="Mu X."/>
            <person name="Myers E."/>
            <person name="Negre B."/>
            <person name="Newfeld S."/>
            <person name="Nielsen R."/>
            <person name="Noor M.A."/>
            <person name="O'Grady P."/>
            <person name="Pachter L."/>
            <person name="Papaceit M."/>
            <person name="Parisi M.J."/>
            <person name="Parisi M."/>
            <person name="Parts L."/>
            <person name="Pedersen J.S."/>
            <person name="Pesole G."/>
            <person name="Phillippy A.M."/>
            <person name="Ponting C.P."/>
            <person name="Pop M."/>
            <person name="Porcelli D."/>
            <person name="Powell J.R."/>
            <person name="Prohaska S."/>
            <person name="Pruitt K."/>
            <person name="Puig M."/>
            <person name="Quesneville H."/>
            <person name="Ram K.R."/>
            <person name="Rand D."/>
            <person name="Rasmussen M.D."/>
            <person name="Reed L.K."/>
            <person name="Reenan R."/>
            <person name="Reily A."/>
            <person name="Remington K.A."/>
            <person name="Rieger T.T."/>
            <person name="Ritchie M.G."/>
            <person name="Robin C."/>
            <person name="Rogers Y.H."/>
            <person name="Rohde C."/>
            <person name="Rozas J."/>
            <person name="Rubenfield M.J."/>
            <person name="Ruiz A."/>
            <person name="Russo S."/>
            <person name="Salzberg S.L."/>
            <person name="Sanchez-Gracia A."/>
            <person name="Saranga D.J."/>
            <person name="Sato H."/>
            <person name="Schaeffer S.W."/>
            <person name="Schatz M.C."/>
            <person name="Schlenke T."/>
            <person name="Schwartz R."/>
            <person name="Segarra C."/>
            <person name="Singh R.S."/>
            <person name="Sirot L."/>
            <person name="Sirota M."/>
            <person name="Sisneros N.B."/>
            <person name="Smith C.D."/>
            <person name="Smith T.F."/>
            <person name="Spieth J."/>
            <person name="Stage D.E."/>
            <person name="Stark A."/>
            <person name="Stephan W."/>
            <person name="Strausberg R.L."/>
            <person name="Strempel S."/>
            <person name="Sturgill D."/>
            <person name="Sutton G."/>
            <person name="Sutton G.G."/>
            <person name="Tao W."/>
            <person name="Teichmann S."/>
            <person name="Tobari Y.N."/>
            <person name="Tomimura Y."/>
            <person name="Tsolas J.M."/>
            <person name="Valente V.L."/>
            <person name="Venter E."/>
            <person name="Venter J.C."/>
            <person name="Vicario S."/>
            <person name="Vieira F.G."/>
            <person name="Vilella A.J."/>
            <person name="Villasante A."/>
            <person name="Walenz B."/>
            <person name="Wang J."/>
            <person name="Wasserman M."/>
            <person name="Watts T."/>
            <person name="Wilson D."/>
            <person name="Wilson R.K."/>
            <person name="Wing R.A."/>
            <person name="Wolfner M.F."/>
            <person name="Wong A."/>
            <person name="Wong G.K."/>
            <person name="Wu C.I."/>
            <person name="Wu G."/>
            <person name="Yamamoto D."/>
            <person name="Yang H.P."/>
            <person name="Yang S.P."/>
            <person name="Yorke J.A."/>
            <person name="Yoshida K."/>
            <person name="Zdobnov E."/>
            <person name="Zhang P."/>
            <person name="Zhang Y."/>
            <person name="Zimin A.V."/>
            <person name="Baldwin J."/>
            <person name="Abdouelleil A."/>
            <person name="Abdulkadir J."/>
            <person name="Abebe A."/>
            <person name="Abera B."/>
            <person name="Abreu J."/>
            <person name="Acer S.C."/>
            <person name="Aftuck L."/>
            <person name="Alexander A."/>
            <person name="An P."/>
            <person name="Anderson E."/>
            <person name="Anderson S."/>
            <person name="Arachi H."/>
            <person name="Azer M."/>
            <person name="Bachantsang P."/>
            <person name="Barry A."/>
            <person name="Bayul T."/>
            <person name="Berlin A."/>
            <person name="Bessette D."/>
            <person name="Bloom T."/>
            <person name="Blye J."/>
            <person name="Boguslavskiy L."/>
            <person name="Bonnet C."/>
            <person name="Boukhgalter B."/>
            <person name="Bourzgui I."/>
            <person name="Brown A."/>
            <person name="Cahill P."/>
            <person name="Channer S."/>
            <person name="Cheshatsang Y."/>
            <person name="Chuda L."/>
            <person name="Citroen M."/>
            <person name="Collymore A."/>
            <person name="Cooke P."/>
            <person name="Costello M."/>
            <person name="D'Aco K."/>
            <person name="Daza R."/>
            <person name="De Haan G."/>
            <person name="DeGray S."/>
            <person name="DeMaso C."/>
            <person name="Dhargay N."/>
            <person name="Dooley K."/>
            <person name="Dooley E."/>
            <person name="Doricent M."/>
            <person name="Dorje P."/>
            <person name="Dorjee K."/>
            <person name="Dupes A."/>
            <person name="Elong R."/>
            <person name="Falk J."/>
            <person name="Farina A."/>
            <person name="Faro S."/>
            <person name="Ferguson D."/>
            <person name="Fisher S."/>
            <person name="Foley C.D."/>
            <person name="Franke A."/>
            <person name="Friedrich D."/>
            <person name="Gadbois L."/>
            <person name="Gearin G."/>
            <person name="Gearin C.R."/>
            <person name="Giannoukos G."/>
            <person name="Goode T."/>
            <person name="Graham J."/>
            <person name="Grandbois E."/>
            <person name="Grewal S."/>
            <person name="Gyaltsen K."/>
            <person name="Hafez N."/>
            <person name="Hagos B."/>
            <person name="Hall J."/>
            <person name="Henson C."/>
            <person name="Hollinger A."/>
            <person name="Honan T."/>
            <person name="Huard M.D."/>
            <person name="Hughes L."/>
            <person name="Hurhula B."/>
            <person name="Husby M.E."/>
            <person name="Kamat A."/>
            <person name="Kanga B."/>
            <person name="Kashin S."/>
            <person name="Khazanovich D."/>
            <person name="Kisner P."/>
            <person name="Lance K."/>
            <person name="Lara M."/>
            <person name="Lee W."/>
            <person name="Lennon N."/>
            <person name="Letendre F."/>
            <person name="LeVine R."/>
            <person name="Lipovsky A."/>
            <person name="Liu X."/>
            <person name="Liu J."/>
            <person name="Liu S."/>
            <person name="Lokyitsang T."/>
            <person name="Lokyitsang Y."/>
            <person name="Lubonja R."/>
            <person name="Lui A."/>
            <person name="MacDonald P."/>
            <person name="Magnisalis V."/>
            <person name="Maru K."/>
            <person name="Matthews C."/>
            <person name="McCusker W."/>
            <person name="McDonough S."/>
            <person name="Mehta T."/>
            <person name="Meldrim J."/>
            <person name="Meneus L."/>
            <person name="Mihai O."/>
            <person name="Mihalev A."/>
            <person name="Mihova T."/>
            <person name="Mittelman R."/>
            <person name="Mlenga V."/>
            <person name="Montmayeur A."/>
            <person name="Mulrain L."/>
            <person name="Navidi A."/>
            <person name="Naylor J."/>
            <person name="Negash T."/>
            <person name="Nguyen T."/>
            <person name="Nguyen N."/>
            <person name="Nicol R."/>
            <person name="Norbu C."/>
            <person name="Norbu N."/>
            <person name="Novod N."/>
            <person name="O'Neill B."/>
            <person name="Osman S."/>
            <person name="Markiewicz E."/>
            <person name="Oyono O.L."/>
            <person name="Patti C."/>
            <person name="Phunkhang P."/>
            <person name="Pierre F."/>
            <person name="Priest M."/>
            <person name="Raghuraman S."/>
            <person name="Rege F."/>
            <person name="Reyes R."/>
            <person name="Rise C."/>
            <person name="Rogov P."/>
            <person name="Ross K."/>
            <person name="Ryan E."/>
            <person name="Settipalli S."/>
            <person name="Shea T."/>
            <person name="Sherpa N."/>
            <person name="Shi L."/>
            <person name="Shih D."/>
            <person name="Sparrow T."/>
            <person name="Spaulding J."/>
            <person name="Stalker J."/>
            <person name="Stange-Thomann N."/>
            <person name="Stavropoulos S."/>
            <person name="Stone C."/>
            <person name="Strader C."/>
            <person name="Tesfaye S."/>
            <person name="Thomson T."/>
            <person name="Thoulutsang Y."/>
            <person name="Thoulutsang D."/>
            <person name="Topham K."/>
            <person name="Topping I."/>
            <person name="Tsamla T."/>
            <person name="Vassiliev H."/>
            <person name="Vo A."/>
            <person name="Wangchuk T."/>
            <person name="Wangdi T."/>
            <person name="Weiand M."/>
            <person name="Wilkinson J."/>
            <person name="Wilson A."/>
            <person name="Yadav S."/>
            <person name="Young G."/>
            <person name="Yu Q."/>
            <person name="Zembek L."/>
            <person name="Zhong D."/>
            <person name="Zimmer A."/>
            <person name="Zwirko Z."/>
            <person name="Jaffe D.B."/>
            <person name="Alvarez P."/>
            <person name="Brockman W."/>
            <person name="Butler J."/>
            <person name="Chin C."/>
            <person name="Gnerre S."/>
            <person name="Grabherr M."/>
            <person name="Kleber M."/>
            <person name="Mauceli E."/>
            <person name="MacCallum I."/>
        </authorList>
    </citation>
    <scope>NUCLEOTIDE SEQUENCE [LARGE SCALE GENOMIC DNA]</scope>
    <source>
        <strain evidence="3">Tucson 14030-0811.24</strain>
    </source>
</reference>
<dbReference type="OrthoDB" id="7865343at2759"/>
<dbReference type="eggNOG" id="ENOG502TH42">
    <property type="taxonomic scope" value="Eukaryota"/>
</dbReference>
<evidence type="ECO:0000313" key="3">
    <source>
        <dbReference type="Proteomes" id="UP000007798"/>
    </source>
</evidence>
<dbReference type="OMA" id="MGVQTNE"/>
<dbReference type="HOGENOM" id="CLU_774504_0_0_1"/>
<keyword evidence="3" id="KW-1185">Reference proteome</keyword>
<protein>
    <submittedName>
        <fullName evidence="2">Uncharacterized protein</fullName>
    </submittedName>
</protein>
<dbReference type="STRING" id="7260.B4MNQ8"/>
<dbReference type="Proteomes" id="UP000007798">
    <property type="component" value="Unassembled WGS sequence"/>
</dbReference>